<reference evidence="2" key="1">
    <citation type="journal article" date="2019" name="Int. J. Syst. Evol. Microbiol.">
        <title>The Global Catalogue of Microorganisms (GCM) 10K type strain sequencing project: providing services to taxonomists for standard genome sequencing and annotation.</title>
        <authorList>
            <consortium name="The Broad Institute Genomics Platform"/>
            <consortium name="The Broad Institute Genome Sequencing Center for Infectious Disease"/>
            <person name="Wu L."/>
            <person name="Ma J."/>
        </authorList>
    </citation>
    <scope>NUCLEOTIDE SEQUENCE [LARGE SCALE GENOMIC DNA]</scope>
    <source>
        <strain evidence="2">KCTC 23701</strain>
    </source>
</reference>
<evidence type="ECO:0008006" key="3">
    <source>
        <dbReference type="Google" id="ProtNLM"/>
    </source>
</evidence>
<evidence type="ECO:0000313" key="1">
    <source>
        <dbReference type="EMBL" id="GHD55000.1"/>
    </source>
</evidence>
<keyword evidence="2" id="KW-1185">Reference proteome</keyword>
<gene>
    <name evidence="1" type="ORF">GCM10007350_00070</name>
</gene>
<comment type="caution">
    <text evidence="1">The sequence shown here is derived from an EMBL/GenBank/DDBJ whole genome shotgun (WGS) entry which is preliminary data.</text>
</comment>
<sequence length="401" mass="43463">MNECGGLDGLDGLNEPDEVLLLCNGDPVWSSLPAPDDVPVAPLPDPDWPGLRSLLDARLRLLAAGAVLPPLLVRVDGGDDLAWLHQRVGSLAAEAGYALVDDPLRWHAASDASAAMMASLYLWLDPARAPDASDWQALANGGVWLWWHAADPVWFIPPAQWLVMQPAVDALLRIRHRWAGLAEGLDVPPVLPPTLAQALLGVPARQWPVVLQLLADHWLVRRAFPAPMQLLCLPLLQDLRLTSLDDDVGELHTDTVQALLGSAAAGLMPAPRLTLRTGAEVMRLQTGEQELRLEVAVSPLRWHAPAAPNPALESCIYLTVGSHRGWSETELPMLWSLVNQANLGAGLGRAAVRCDGGQISLHQSFMLSCPPGADRGWLVLRLRECLQATLRFWATVHASVL</sequence>
<name>A0ABQ3GU65_9NEIS</name>
<accession>A0ABQ3GU65</accession>
<dbReference type="EMBL" id="BMYO01000001">
    <property type="protein sequence ID" value="GHD55000.1"/>
    <property type="molecule type" value="Genomic_DNA"/>
</dbReference>
<dbReference type="RefSeq" id="WP_189458111.1">
    <property type="nucleotide sequence ID" value="NZ_BMYO01000001.1"/>
</dbReference>
<protein>
    <recommendedName>
        <fullName evidence="3">Type III secretion system chaperone</fullName>
    </recommendedName>
</protein>
<proteinExistence type="predicted"/>
<evidence type="ECO:0000313" key="2">
    <source>
        <dbReference type="Proteomes" id="UP000604737"/>
    </source>
</evidence>
<organism evidence="1 2">
    <name type="scientific">Jeongeupia chitinilytica</name>
    <dbReference type="NCBI Taxonomy" id="1041641"/>
    <lineage>
        <taxon>Bacteria</taxon>
        <taxon>Pseudomonadati</taxon>
        <taxon>Pseudomonadota</taxon>
        <taxon>Betaproteobacteria</taxon>
        <taxon>Neisseriales</taxon>
        <taxon>Chitinibacteraceae</taxon>
        <taxon>Jeongeupia</taxon>
    </lineage>
</organism>
<dbReference type="Proteomes" id="UP000604737">
    <property type="component" value="Unassembled WGS sequence"/>
</dbReference>